<evidence type="ECO:0000313" key="3">
    <source>
        <dbReference type="Proteomes" id="UP000322244"/>
    </source>
</evidence>
<gene>
    <name evidence="2" type="ORF">FOY51_25730</name>
</gene>
<reference evidence="2 3" key="1">
    <citation type="submission" date="2019-07" db="EMBL/GenBank/DDBJ databases">
        <title>Rhodococcus cavernicolus sp. nov., isolated from a cave.</title>
        <authorList>
            <person name="Lee S.D."/>
        </authorList>
    </citation>
    <scope>NUCLEOTIDE SEQUENCE [LARGE SCALE GENOMIC DNA]</scope>
    <source>
        <strain evidence="2 3">C1-24</strain>
    </source>
</reference>
<sequence>MATTVEEIDFDAVFEEITGRLKKEKERRLIPPLVRLWDGDWNLRGIVKRENEASFQFLDNETGVGSLDLPLDYFLSRWMTDVKKRATTNIHITVDKDGSRWSGRMEELLVIKDETGRKFVRALFKHDYEELKHILCWSNPWLPAEVQFPRLWVVFGRARWGLKTTLLCNIMRLESSLWMLPDNPLDASQWFNFNQSTWSMVVKPDTTPDTSVAAIVHSRFKTMHDVSKNIAADAQLSWEARRYLDGDEPPWEGADLRHGCLVFDLIDKSGWNTGTSFGGDLFSGLIHAFTSIGGNGLTQSVETLPDPNMPAEYYEPGFKGSMPSVPGVIFREGEHTGIQSSEFSWKPATDVGVVAGGHSMPGVNELISATVQMIGDLTAMIPGVPPLGGVADAVLRPLYQDTILAFAKWKDPARAQRLGWSHYHEKWADGADAAYTLAWLLAMRTGMWQTRETTRHTLTIADSAPWRVGQRGHGHFFLGDRIGSTVLGMPPGEIFVDRVSELTISWSRKSSPLWKIVIGQREPEDPIIKAFEQMQEMLSMLRDLGVI</sequence>
<accession>A0A5A7S1Z8</accession>
<name>A0A5A7S1Z8_9NOCA</name>
<dbReference type="InterPro" id="IPR029432">
    <property type="entry name" value="Gp28/Gp37-like_dom"/>
</dbReference>
<evidence type="ECO:0000259" key="1">
    <source>
        <dbReference type="Pfam" id="PF14594"/>
    </source>
</evidence>
<proteinExistence type="predicted"/>
<comment type="caution">
    <text evidence="2">The sequence shown here is derived from an EMBL/GenBank/DDBJ whole genome shotgun (WGS) entry which is preliminary data.</text>
</comment>
<dbReference type="Proteomes" id="UP000322244">
    <property type="component" value="Unassembled WGS sequence"/>
</dbReference>
<organism evidence="2 3">
    <name type="scientific">Antrihabitans cavernicola</name>
    <dbReference type="NCBI Taxonomy" id="2495913"/>
    <lineage>
        <taxon>Bacteria</taxon>
        <taxon>Bacillati</taxon>
        <taxon>Actinomycetota</taxon>
        <taxon>Actinomycetes</taxon>
        <taxon>Mycobacteriales</taxon>
        <taxon>Nocardiaceae</taxon>
        <taxon>Antrihabitans</taxon>
    </lineage>
</organism>
<dbReference type="Pfam" id="PF14594">
    <property type="entry name" value="Sipho_Gp37"/>
    <property type="match status" value="1"/>
</dbReference>
<evidence type="ECO:0000313" key="2">
    <source>
        <dbReference type="EMBL" id="KAA0016750.1"/>
    </source>
</evidence>
<feature type="domain" description="Gp28/Gp37-like" evidence="1">
    <location>
        <begin position="34"/>
        <end position="519"/>
    </location>
</feature>
<dbReference type="OrthoDB" id="4410004at2"/>
<protein>
    <submittedName>
        <fullName evidence="2">Phage tail protein</fullName>
    </submittedName>
</protein>
<dbReference type="RefSeq" id="WP_149433130.1">
    <property type="nucleotide sequence ID" value="NZ_VLNY01000025.1"/>
</dbReference>
<dbReference type="AlphaFoldDB" id="A0A5A7S1Z8"/>
<keyword evidence="3" id="KW-1185">Reference proteome</keyword>
<dbReference type="EMBL" id="VLNY01000025">
    <property type="protein sequence ID" value="KAA0016750.1"/>
    <property type="molecule type" value="Genomic_DNA"/>
</dbReference>